<dbReference type="Proteomes" id="UP000663891">
    <property type="component" value="Unassembled WGS sequence"/>
</dbReference>
<comment type="caution">
    <text evidence="6">The sequence shown here is derived from an EMBL/GenBank/DDBJ whole genome shotgun (WGS) entry which is preliminary data.</text>
</comment>
<evidence type="ECO:0000313" key="8">
    <source>
        <dbReference type="EMBL" id="CAF1008154.1"/>
    </source>
</evidence>
<dbReference type="Pfam" id="PF00051">
    <property type="entry name" value="Kringle"/>
    <property type="match status" value="1"/>
</dbReference>
<evidence type="ECO:0000313" key="12">
    <source>
        <dbReference type="Proteomes" id="UP000663877"/>
    </source>
</evidence>
<keyword evidence="1 3" id="KW-0420">Kringle</keyword>
<keyword evidence="4" id="KW-0732">Signal</keyword>
<dbReference type="InterPro" id="IPR038178">
    <property type="entry name" value="Kringle_sf"/>
</dbReference>
<dbReference type="EMBL" id="CAJNOI010000018">
    <property type="protein sequence ID" value="CAF0824281.1"/>
    <property type="molecule type" value="Genomic_DNA"/>
</dbReference>
<evidence type="ECO:0000313" key="6">
    <source>
        <dbReference type="EMBL" id="CAF0824281.1"/>
    </source>
</evidence>
<accession>A0A813UB79</accession>
<evidence type="ECO:0000256" key="4">
    <source>
        <dbReference type="SAM" id="SignalP"/>
    </source>
</evidence>
<dbReference type="SUPFAM" id="SSF57440">
    <property type="entry name" value="Kringle-like"/>
    <property type="match status" value="1"/>
</dbReference>
<keyword evidence="2" id="KW-1015">Disulfide bond</keyword>
<evidence type="ECO:0000313" key="11">
    <source>
        <dbReference type="Proteomes" id="UP000663832"/>
    </source>
</evidence>
<sequence length="186" mass="21403">MLLQLLTIIAICGNLEGKPVIIRNVSDCSITEDKILHYQGKHSFTKFEHECLPWTDLQIIHPDIINEANFFNDPSVKQAKNYCRNPSMNINGPWCFVQDENEDSVSMEACDVCQSLASRPTLPTNIGSIEEVPVVAVDNNFFNNVRDEIQRYGVYLRQKLMEMFDRMREKMKQFGTSISDRFNFSG</sequence>
<dbReference type="OrthoDB" id="272018at2759"/>
<evidence type="ECO:0000313" key="9">
    <source>
        <dbReference type="EMBL" id="CAF1017463.1"/>
    </source>
</evidence>
<proteinExistence type="predicted"/>
<evidence type="ECO:0000313" key="10">
    <source>
        <dbReference type="EMBL" id="CAF3630944.1"/>
    </source>
</evidence>
<evidence type="ECO:0000259" key="5">
    <source>
        <dbReference type="PROSITE" id="PS50070"/>
    </source>
</evidence>
<dbReference type="Proteomes" id="UP000663881">
    <property type="component" value="Unassembled WGS sequence"/>
</dbReference>
<dbReference type="PROSITE" id="PS00021">
    <property type="entry name" value="KRINGLE_1"/>
    <property type="match status" value="1"/>
</dbReference>
<evidence type="ECO:0000313" key="7">
    <source>
        <dbReference type="EMBL" id="CAF0959436.1"/>
    </source>
</evidence>
<dbReference type="PANTHER" id="PTHR24261">
    <property type="entry name" value="PLASMINOGEN-RELATED"/>
    <property type="match status" value="1"/>
</dbReference>
<keyword evidence="11" id="KW-1185">Reference proteome</keyword>
<comment type="caution">
    <text evidence="3">Lacks conserved residue(s) required for the propagation of feature annotation.</text>
</comment>
<dbReference type="AlphaFoldDB" id="A0A813UB79"/>
<evidence type="ECO:0000256" key="2">
    <source>
        <dbReference type="ARBA" id="ARBA00023157"/>
    </source>
</evidence>
<organism evidence="6 12">
    <name type="scientific">Adineta steineri</name>
    <dbReference type="NCBI Taxonomy" id="433720"/>
    <lineage>
        <taxon>Eukaryota</taxon>
        <taxon>Metazoa</taxon>
        <taxon>Spiralia</taxon>
        <taxon>Gnathifera</taxon>
        <taxon>Rotifera</taxon>
        <taxon>Eurotatoria</taxon>
        <taxon>Bdelloidea</taxon>
        <taxon>Adinetida</taxon>
        <taxon>Adinetidae</taxon>
        <taxon>Adineta</taxon>
    </lineage>
</organism>
<evidence type="ECO:0000256" key="1">
    <source>
        <dbReference type="ARBA" id="ARBA00022572"/>
    </source>
</evidence>
<dbReference type="Proteomes" id="UP000663877">
    <property type="component" value="Unassembled WGS sequence"/>
</dbReference>
<dbReference type="SMART" id="SM00130">
    <property type="entry name" value="KR"/>
    <property type="match status" value="1"/>
</dbReference>
<dbReference type="PROSITE" id="PS50070">
    <property type="entry name" value="KRINGLE_2"/>
    <property type="match status" value="1"/>
</dbReference>
<dbReference type="EMBL" id="CAJNOM010000087">
    <property type="protein sequence ID" value="CAF1017463.1"/>
    <property type="molecule type" value="Genomic_DNA"/>
</dbReference>
<dbReference type="InterPro" id="IPR018056">
    <property type="entry name" value="Kringle_CS"/>
</dbReference>
<name>A0A813UB79_9BILA</name>
<dbReference type="PANTHER" id="PTHR24261:SF7">
    <property type="entry name" value="KRINGLE DOMAIN-CONTAINING PROTEIN"/>
    <property type="match status" value="1"/>
</dbReference>
<dbReference type="EMBL" id="CAJNON010000097">
    <property type="protein sequence ID" value="CAF0959436.1"/>
    <property type="molecule type" value="Genomic_DNA"/>
</dbReference>
<feature type="chain" id="PRO_5035597857" description="Kringle domain-containing protein" evidence="4">
    <location>
        <begin position="18"/>
        <end position="186"/>
    </location>
</feature>
<feature type="signal peptide" evidence="4">
    <location>
        <begin position="1"/>
        <end position="17"/>
    </location>
</feature>
<dbReference type="EMBL" id="CAJNOM010000083">
    <property type="protein sequence ID" value="CAF1008154.1"/>
    <property type="molecule type" value="Genomic_DNA"/>
</dbReference>
<dbReference type="Gene3D" id="2.40.20.10">
    <property type="entry name" value="Plasminogen Kringle 4"/>
    <property type="match status" value="1"/>
</dbReference>
<dbReference type="EMBL" id="CAJOAY010000324">
    <property type="protein sequence ID" value="CAF3630944.1"/>
    <property type="molecule type" value="Genomic_DNA"/>
</dbReference>
<dbReference type="InterPro" id="IPR013806">
    <property type="entry name" value="Kringle-like"/>
</dbReference>
<evidence type="ECO:0000256" key="3">
    <source>
        <dbReference type="PROSITE-ProRule" id="PRU00121"/>
    </source>
</evidence>
<dbReference type="InterPro" id="IPR000001">
    <property type="entry name" value="Kringle"/>
</dbReference>
<dbReference type="InterPro" id="IPR050759">
    <property type="entry name" value="Serine_protease_kringle"/>
</dbReference>
<feature type="domain" description="Kringle" evidence="5">
    <location>
        <begin position="38"/>
        <end position="115"/>
    </location>
</feature>
<protein>
    <recommendedName>
        <fullName evidence="5">Kringle domain-containing protein</fullName>
    </recommendedName>
</protein>
<gene>
    <name evidence="6" type="ORF">BJG266_LOCUS6439</name>
    <name evidence="10" type="ORF">OKA104_LOCUS8127</name>
    <name evidence="8" type="ORF">QVE165_LOCUS15312</name>
    <name evidence="9" type="ORF">QVE165_LOCUS15806</name>
    <name evidence="7" type="ORF">VCS650_LOCUS12517</name>
</gene>
<reference evidence="6" key="1">
    <citation type="submission" date="2021-02" db="EMBL/GenBank/DDBJ databases">
        <authorList>
            <person name="Nowell W R."/>
        </authorList>
    </citation>
    <scope>NUCLEOTIDE SEQUENCE</scope>
</reference>
<dbReference type="Proteomes" id="UP000663832">
    <property type="component" value="Unassembled WGS sequence"/>
</dbReference>